<protein>
    <submittedName>
        <fullName evidence="1">Uncharacterized protein</fullName>
    </submittedName>
</protein>
<evidence type="ECO:0000313" key="1">
    <source>
        <dbReference type="EMBL" id="JAH49275.1"/>
    </source>
</evidence>
<reference evidence="1" key="2">
    <citation type="journal article" date="2015" name="Fish Shellfish Immunol.">
        <title>Early steps in the European eel (Anguilla anguilla)-Vibrio vulnificus interaction in the gills: Role of the RtxA13 toxin.</title>
        <authorList>
            <person name="Callol A."/>
            <person name="Pajuelo D."/>
            <person name="Ebbesson L."/>
            <person name="Teles M."/>
            <person name="MacKenzie S."/>
            <person name="Amaro C."/>
        </authorList>
    </citation>
    <scope>NUCLEOTIDE SEQUENCE</scope>
</reference>
<dbReference type="EMBL" id="GBXM01059302">
    <property type="protein sequence ID" value="JAH49275.1"/>
    <property type="molecule type" value="Transcribed_RNA"/>
</dbReference>
<proteinExistence type="predicted"/>
<sequence length="59" mass="6881">MTARQNFAWEPFYFKGHVPVESGSDWTRTSVVIAQRIGQDTIPLLITAENIFFLTFRYL</sequence>
<dbReference type="AlphaFoldDB" id="A0A0E9T8V3"/>
<reference evidence="1" key="1">
    <citation type="submission" date="2014-11" db="EMBL/GenBank/DDBJ databases">
        <authorList>
            <person name="Amaro Gonzalez C."/>
        </authorList>
    </citation>
    <scope>NUCLEOTIDE SEQUENCE</scope>
</reference>
<organism evidence="1">
    <name type="scientific">Anguilla anguilla</name>
    <name type="common">European freshwater eel</name>
    <name type="synonym">Muraena anguilla</name>
    <dbReference type="NCBI Taxonomy" id="7936"/>
    <lineage>
        <taxon>Eukaryota</taxon>
        <taxon>Metazoa</taxon>
        <taxon>Chordata</taxon>
        <taxon>Craniata</taxon>
        <taxon>Vertebrata</taxon>
        <taxon>Euteleostomi</taxon>
        <taxon>Actinopterygii</taxon>
        <taxon>Neopterygii</taxon>
        <taxon>Teleostei</taxon>
        <taxon>Anguilliformes</taxon>
        <taxon>Anguillidae</taxon>
        <taxon>Anguilla</taxon>
    </lineage>
</organism>
<name>A0A0E9T8V3_ANGAN</name>
<accession>A0A0E9T8V3</accession>